<feature type="compositionally biased region" description="Acidic residues" evidence="1">
    <location>
        <begin position="71"/>
        <end position="81"/>
    </location>
</feature>
<feature type="region of interest" description="Disordered" evidence="1">
    <location>
        <begin position="23"/>
        <end position="81"/>
    </location>
</feature>
<proteinExistence type="predicted"/>
<evidence type="ECO:0008006" key="5">
    <source>
        <dbReference type="Google" id="ProtNLM"/>
    </source>
</evidence>
<name>A0ABY0IHG0_9BACT</name>
<evidence type="ECO:0000256" key="1">
    <source>
        <dbReference type="SAM" id="MobiDB-lite"/>
    </source>
</evidence>
<evidence type="ECO:0000256" key="2">
    <source>
        <dbReference type="SAM" id="SignalP"/>
    </source>
</evidence>
<comment type="caution">
    <text evidence="3">The sequence shown here is derived from an EMBL/GenBank/DDBJ whole genome shotgun (WGS) entry which is preliminary data.</text>
</comment>
<evidence type="ECO:0000313" key="4">
    <source>
        <dbReference type="Proteomes" id="UP000443582"/>
    </source>
</evidence>
<feature type="compositionally biased region" description="Low complexity" evidence="1">
    <location>
        <begin position="61"/>
        <end position="70"/>
    </location>
</feature>
<reference evidence="4" key="1">
    <citation type="journal article" date="2019" name="Int. J. Syst. Evol. Microbiol.">
        <title>Halobacteriovorax valvorus sp. nov., a novel prokaryotic predator isolated from coastal seawater of China.</title>
        <authorList>
            <person name="Chen M.-X."/>
        </authorList>
    </citation>
    <scope>NUCLEOTIDE SEQUENCE [LARGE SCALE GENOMIC DNA]</scope>
    <source>
        <strain evidence="4">BL9</strain>
    </source>
</reference>
<feature type="chain" id="PRO_5047507397" description="Secreted protein" evidence="2">
    <location>
        <begin position="22"/>
        <end position="81"/>
    </location>
</feature>
<dbReference type="RefSeq" id="WP_115362000.1">
    <property type="nucleotide sequence ID" value="NZ_QDKL01000002.1"/>
</dbReference>
<sequence>MKKLSLLLLLSLMFNTSLTFAQEDWSDSTSETETATEYESSDNAPATDCSATDDCVDTSSEESSTLGSETTSDDSDLEVEY</sequence>
<organism evidence="3 4">
    <name type="scientific">Halobacteriovorax vibrionivorans</name>
    <dbReference type="NCBI Taxonomy" id="2152716"/>
    <lineage>
        <taxon>Bacteria</taxon>
        <taxon>Pseudomonadati</taxon>
        <taxon>Bdellovibrionota</taxon>
        <taxon>Bacteriovoracia</taxon>
        <taxon>Bacteriovoracales</taxon>
        <taxon>Halobacteriovoraceae</taxon>
        <taxon>Halobacteriovorax</taxon>
    </lineage>
</organism>
<protein>
    <recommendedName>
        <fullName evidence="5">Secreted protein</fullName>
    </recommendedName>
</protein>
<dbReference type="Proteomes" id="UP000443582">
    <property type="component" value="Unassembled WGS sequence"/>
</dbReference>
<feature type="signal peptide" evidence="2">
    <location>
        <begin position="1"/>
        <end position="21"/>
    </location>
</feature>
<keyword evidence="2" id="KW-0732">Signal</keyword>
<gene>
    <name evidence="3" type="ORF">DAY19_10075</name>
</gene>
<dbReference type="EMBL" id="QDKL01000002">
    <property type="protein sequence ID" value="RZF22020.1"/>
    <property type="molecule type" value="Genomic_DNA"/>
</dbReference>
<evidence type="ECO:0000313" key="3">
    <source>
        <dbReference type="EMBL" id="RZF22020.1"/>
    </source>
</evidence>
<keyword evidence="4" id="KW-1185">Reference proteome</keyword>
<accession>A0ABY0IHG0</accession>